<evidence type="ECO:0000256" key="2">
    <source>
        <dbReference type="SAM" id="SignalP"/>
    </source>
</evidence>
<dbReference type="InterPro" id="IPR029058">
    <property type="entry name" value="AB_hydrolase_fold"/>
</dbReference>
<dbReference type="Proteomes" id="UP000324974">
    <property type="component" value="Chromosome"/>
</dbReference>
<gene>
    <name evidence="3" type="ORF">PX52LOC_06233</name>
</gene>
<dbReference type="SUPFAM" id="SSF53474">
    <property type="entry name" value="alpha/beta-Hydrolases"/>
    <property type="match status" value="1"/>
</dbReference>
<reference evidence="4" key="1">
    <citation type="submission" date="2019-08" db="EMBL/GenBank/DDBJ databases">
        <title>Limnoglobus roseus gen. nov., sp. nov., a novel freshwater planctomycete with a giant genome from the family Gemmataceae.</title>
        <authorList>
            <person name="Kulichevskaya I.S."/>
            <person name="Naumoff D.G."/>
            <person name="Miroshnikov K."/>
            <person name="Ivanova A."/>
            <person name="Philippov D.A."/>
            <person name="Hakobyan A."/>
            <person name="Rijpstra I.C."/>
            <person name="Sinninghe Damste J.S."/>
            <person name="Liesack W."/>
            <person name="Dedysh S.N."/>
        </authorList>
    </citation>
    <scope>NUCLEOTIDE SEQUENCE [LARGE SCALE GENOMIC DNA]</scope>
    <source>
        <strain evidence="4">PX52</strain>
    </source>
</reference>
<protein>
    <submittedName>
        <fullName evidence="3">CE1 family carbohydrate esterase</fullName>
    </submittedName>
</protein>
<evidence type="ECO:0000313" key="3">
    <source>
        <dbReference type="EMBL" id="QEL19175.1"/>
    </source>
</evidence>
<evidence type="ECO:0000313" key="4">
    <source>
        <dbReference type="Proteomes" id="UP000324974"/>
    </source>
</evidence>
<dbReference type="Gene3D" id="3.40.50.1820">
    <property type="entry name" value="alpha/beta hydrolase"/>
    <property type="match status" value="1"/>
</dbReference>
<feature type="chain" id="PRO_5022838093" evidence="2">
    <location>
        <begin position="27"/>
        <end position="301"/>
    </location>
</feature>
<organism evidence="3 4">
    <name type="scientific">Limnoglobus roseus</name>
    <dbReference type="NCBI Taxonomy" id="2598579"/>
    <lineage>
        <taxon>Bacteria</taxon>
        <taxon>Pseudomonadati</taxon>
        <taxon>Planctomycetota</taxon>
        <taxon>Planctomycetia</taxon>
        <taxon>Gemmatales</taxon>
        <taxon>Gemmataceae</taxon>
        <taxon>Limnoglobus</taxon>
    </lineage>
</organism>
<keyword evidence="2" id="KW-0732">Signal</keyword>
<dbReference type="InterPro" id="IPR050583">
    <property type="entry name" value="Mycobacterial_A85_antigen"/>
</dbReference>
<name>A0A5C1AKI9_9BACT</name>
<sequence>MRIRLVLGIVGFMVTGLVCLSPAVTAQPPAQKGKAGGQPKGTSKGKDAASLTPNQSAPPKGFDEAKADTARGKVETVELKAKSDGGTYKISVYTPPGYKPSEKYPVMYLLHGRSGDETTWTKDIRAAAILDNLYADKKAVPMIVVMPSNSSAETRAKGPVSPMAAMAFNDVLRADVVPFIESKYPAKAGRENRAVAGLSMGAGQAFAVGLGHADEFAWVGAFSGAGRRITPPSKELRLLWLSVGDKDAVTGTGVQEAEAALTDKKIPHVFRVNTGGHEPSVWRTDLYHFAPKLFQKPSGEK</sequence>
<feature type="region of interest" description="Disordered" evidence="1">
    <location>
        <begin position="27"/>
        <end position="69"/>
    </location>
</feature>
<dbReference type="PANTHER" id="PTHR48098">
    <property type="entry name" value="ENTEROCHELIN ESTERASE-RELATED"/>
    <property type="match status" value="1"/>
</dbReference>
<dbReference type="Pfam" id="PF00756">
    <property type="entry name" value="Esterase"/>
    <property type="match status" value="1"/>
</dbReference>
<feature type="signal peptide" evidence="2">
    <location>
        <begin position="1"/>
        <end position="26"/>
    </location>
</feature>
<dbReference type="KEGG" id="lrs:PX52LOC_06233"/>
<dbReference type="AlphaFoldDB" id="A0A5C1AKI9"/>
<accession>A0A5C1AKI9</accession>
<evidence type="ECO:0000256" key="1">
    <source>
        <dbReference type="SAM" id="MobiDB-lite"/>
    </source>
</evidence>
<keyword evidence="4" id="KW-1185">Reference proteome</keyword>
<dbReference type="EMBL" id="CP042425">
    <property type="protein sequence ID" value="QEL19175.1"/>
    <property type="molecule type" value="Genomic_DNA"/>
</dbReference>
<dbReference type="InterPro" id="IPR000801">
    <property type="entry name" value="Esterase-like"/>
</dbReference>
<proteinExistence type="predicted"/>
<dbReference type="GO" id="GO:0016747">
    <property type="term" value="F:acyltransferase activity, transferring groups other than amino-acyl groups"/>
    <property type="evidence" value="ECO:0007669"/>
    <property type="project" value="TreeGrafter"/>
</dbReference>
<dbReference type="PANTHER" id="PTHR48098:SF1">
    <property type="entry name" value="DIACYLGLYCEROL ACYLTRANSFERASE_MYCOLYLTRANSFERASE AG85A"/>
    <property type="match status" value="1"/>
</dbReference>